<reference evidence="2" key="1">
    <citation type="submission" date="2023-11" db="EMBL/GenBank/DDBJ databases">
        <title>Antimicrobial resistance in invasive Streptococcus suis isolated in Spain and the associated genetic mechanisms.</title>
        <authorList>
            <person name="Uruen C."/>
            <person name="Arenas J.A."/>
        </authorList>
    </citation>
    <scope>NUCLEOTIDE SEQUENCE</scope>
    <source>
        <strain evidence="2">Ss_70</strain>
    </source>
</reference>
<accession>A0AAW9DGS9</accession>
<protein>
    <submittedName>
        <fullName evidence="2">Uncharacterized protein</fullName>
    </submittedName>
</protein>
<evidence type="ECO:0000256" key="1">
    <source>
        <dbReference type="SAM" id="Coils"/>
    </source>
</evidence>
<evidence type="ECO:0000313" key="2">
    <source>
        <dbReference type="EMBL" id="MDX5038014.1"/>
    </source>
</evidence>
<sequence length="62" mass="7227">MSKQDSLKKLEEKVEKQRETVAKEQEKLASLENDFYKAFHEQVRVKATTMNMSVSEYLDAMG</sequence>
<gene>
    <name evidence="2" type="ORF">SHY70_06930</name>
</gene>
<dbReference type="Proteomes" id="UP001270004">
    <property type="component" value="Unassembled WGS sequence"/>
</dbReference>
<keyword evidence="1" id="KW-0175">Coiled coil</keyword>
<name>A0AAW9DGS9_STRSU</name>
<dbReference type="AlphaFoldDB" id="A0AAW9DGS9"/>
<evidence type="ECO:0000313" key="3">
    <source>
        <dbReference type="Proteomes" id="UP001270004"/>
    </source>
</evidence>
<proteinExistence type="predicted"/>
<comment type="caution">
    <text evidence="2">The sequence shown here is derived from an EMBL/GenBank/DDBJ whole genome shotgun (WGS) entry which is preliminary data.</text>
</comment>
<dbReference type="EMBL" id="JAWWZK010000011">
    <property type="protein sequence ID" value="MDX5038014.1"/>
    <property type="molecule type" value="Genomic_DNA"/>
</dbReference>
<dbReference type="RefSeq" id="WP_024380182.1">
    <property type="nucleotide sequence ID" value="NZ_JAWWZK010000011.1"/>
</dbReference>
<feature type="coiled-coil region" evidence="1">
    <location>
        <begin position="7"/>
        <end position="34"/>
    </location>
</feature>
<organism evidence="2 3">
    <name type="scientific">Streptococcus suis</name>
    <dbReference type="NCBI Taxonomy" id="1307"/>
    <lineage>
        <taxon>Bacteria</taxon>
        <taxon>Bacillati</taxon>
        <taxon>Bacillota</taxon>
        <taxon>Bacilli</taxon>
        <taxon>Lactobacillales</taxon>
        <taxon>Streptococcaceae</taxon>
        <taxon>Streptococcus</taxon>
    </lineage>
</organism>